<dbReference type="Proteomes" id="UP000014060">
    <property type="component" value="Unassembled WGS sequence"/>
</dbReference>
<accession>A0ABC9SUT5</accession>
<dbReference type="AlphaFoldDB" id="A0ABC9SUT5"/>
<evidence type="ECO:0000313" key="1">
    <source>
        <dbReference type="EMBL" id="EOQ59712.1"/>
    </source>
</evidence>
<name>A0ABC9SUT5_BACCE</name>
<sequence>MEFYVEIRLIANTLEEKRRSIKLMLKNYLM</sequence>
<proteinExistence type="predicted"/>
<dbReference type="EMBL" id="AHCJ01000052">
    <property type="protein sequence ID" value="EOQ59712.1"/>
    <property type="molecule type" value="Genomic_DNA"/>
</dbReference>
<organism evidence="1 2">
    <name type="scientific">Bacillus cereus TIAC219</name>
    <dbReference type="NCBI Taxonomy" id="718222"/>
    <lineage>
        <taxon>Bacteria</taxon>
        <taxon>Bacillati</taxon>
        <taxon>Bacillota</taxon>
        <taxon>Bacilli</taxon>
        <taxon>Bacillales</taxon>
        <taxon>Bacillaceae</taxon>
        <taxon>Bacillus</taxon>
        <taxon>Bacillus cereus group</taxon>
    </lineage>
</organism>
<reference evidence="1 2" key="1">
    <citation type="submission" date="2013-01" db="EMBL/GenBank/DDBJ databases">
        <title>The Genome Sequence of Bacillus cereus TIAC219.</title>
        <authorList>
            <consortium name="The Broad Institute Genome Sequencing Platform"/>
            <consortium name="The Broad Institute Genome Sequencing Center for Infectious Disease"/>
            <person name="Feldgarden M."/>
            <person name="Van der Auwera G.A."/>
            <person name="Mahillon J."/>
            <person name="Duprez V."/>
            <person name="Timmery S."/>
            <person name="Mattelet C."/>
            <person name="Dierick K."/>
            <person name="Sun M."/>
            <person name="Yu Z."/>
            <person name="Zhu L."/>
            <person name="Hu X."/>
            <person name="Shank E.B."/>
            <person name="Swiecicka I."/>
            <person name="Hansen B.M."/>
            <person name="Andrup L."/>
            <person name="Walker B."/>
            <person name="Young S.K."/>
            <person name="Zeng Q."/>
            <person name="Gargeya S."/>
            <person name="Fitzgerald M."/>
            <person name="Haas B."/>
            <person name="Abouelleil A."/>
            <person name="Alvarado L."/>
            <person name="Arachchi H.M."/>
            <person name="Berlin A.M."/>
            <person name="Chapman S.B."/>
            <person name="Dewar J."/>
            <person name="Goldberg J."/>
            <person name="Griggs A."/>
            <person name="Gujja S."/>
            <person name="Hansen M."/>
            <person name="Howarth C."/>
            <person name="Imamovic A."/>
            <person name="Larimer J."/>
            <person name="McCowan C."/>
            <person name="Murphy C."/>
            <person name="Neiman D."/>
            <person name="Pearson M."/>
            <person name="Priest M."/>
            <person name="Roberts A."/>
            <person name="Saif S."/>
            <person name="Shea T."/>
            <person name="Sisk P."/>
            <person name="Sykes S."/>
            <person name="Wortman J."/>
            <person name="Nusbaum C."/>
            <person name="Birren B."/>
        </authorList>
    </citation>
    <scope>NUCLEOTIDE SEQUENCE [LARGE SCALE GENOMIC DNA]</scope>
    <source>
        <strain evidence="1 2">TIAC219</strain>
    </source>
</reference>
<protein>
    <submittedName>
        <fullName evidence="1">Uncharacterized protein</fullName>
    </submittedName>
</protein>
<comment type="caution">
    <text evidence="1">The sequence shown here is derived from an EMBL/GenBank/DDBJ whole genome shotgun (WGS) entry which is preliminary data.</text>
</comment>
<evidence type="ECO:0000313" key="2">
    <source>
        <dbReference type="Proteomes" id="UP000014060"/>
    </source>
</evidence>
<gene>
    <name evidence="1" type="ORF">IAY_03970</name>
</gene>